<dbReference type="Gene3D" id="3.30.450.20">
    <property type="entry name" value="PAS domain"/>
    <property type="match status" value="1"/>
</dbReference>
<dbReference type="InterPro" id="IPR000014">
    <property type="entry name" value="PAS"/>
</dbReference>
<dbReference type="RefSeq" id="WP_063769300.1">
    <property type="nucleotide sequence ID" value="NZ_JMCB01000021.1"/>
</dbReference>
<evidence type="ECO:0000256" key="1">
    <source>
        <dbReference type="ARBA" id="ARBA00000085"/>
    </source>
</evidence>
<evidence type="ECO:0000256" key="7">
    <source>
        <dbReference type="SAM" id="MobiDB-lite"/>
    </source>
</evidence>
<dbReference type="PROSITE" id="PS50109">
    <property type="entry name" value="HIS_KIN"/>
    <property type="match status" value="1"/>
</dbReference>
<dbReference type="CDD" id="cd00075">
    <property type="entry name" value="HATPase"/>
    <property type="match status" value="1"/>
</dbReference>
<dbReference type="CDD" id="cd00082">
    <property type="entry name" value="HisKA"/>
    <property type="match status" value="1"/>
</dbReference>
<dbReference type="InterPro" id="IPR011006">
    <property type="entry name" value="CheY-like_superfamily"/>
</dbReference>
<dbReference type="Gene3D" id="1.10.287.130">
    <property type="match status" value="1"/>
</dbReference>
<dbReference type="PANTHER" id="PTHR43047">
    <property type="entry name" value="TWO-COMPONENT HISTIDINE PROTEIN KINASE"/>
    <property type="match status" value="1"/>
</dbReference>
<keyword evidence="4" id="KW-0808">Transferase</keyword>
<comment type="catalytic activity">
    <reaction evidence="1">
        <text>ATP + protein L-histidine = ADP + protein N-phospho-L-histidine.</text>
        <dbReference type="EC" id="2.7.13.3"/>
    </reaction>
</comment>
<keyword evidence="3 6" id="KW-0597">Phosphoprotein</keyword>
<evidence type="ECO:0000259" key="11">
    <source>
        <dbReference type="PROSITE" id="PS50113"/>
    </source>
</evidence>
<dbReference type="AlphaFoldDB" id="A0A085W4A3"/>
<accession>A0A085W4A3</accession>
<dbReference type="PRINTS" id="PR00344">
    <property type="entry name" value="BCTRLSENSOR"/>
</dbReference>
<feature type="domain" description="Histidine kinase" evidence="8">
    <location>
        <begin position="302"/>
        <end position="517"/>
    </location>
</feature>
<evidence type="ECO:0000259" key="9">
    <source>
        <dbReference type="PROSITE" id="PS50110"/>
    </source>
</evidence>
<evidence type="ECO:0000259" key="10">
    <source>
        <dbReference type="PROSITE" id="PS50112"/>
    </source>
</evidence>
<dbReference type="EC" id="2.7.13.3" evidence="2"/>
<evidence type="ECO:0000256" key="6">
    <source>
        <dbReference type="PROSITE-ProRule" id="PRU00169"/>
    </source>
</evidence>
<dbReference type="PROSITE" id="PS50113">
    <property type="entry name" value="PAC"/>
    <property type="match status" value="1"/>
</dbReference>
<dbReference type="Pfam" id="PF00512">
    <property type="entry name" value="HisKA"/>
    <property type="match status" value="1"/>
</dbReference>
<dbReference type="SMART" id="SM00387">
    <property type="entry name" value="HATPase_c"/>
    <property type="match status" value="1"/>
</dbReference>
<dbReference type="FunFam" id="3.30.450.20:FF:000099">
    <property type="entry name" value="Sensory box sensor histidine kinase"/>
    <property type="match status" value="1"/>
</dbReference>
<dbReference type="SMART" id="SM00091">
    <property type="entry name" value="PAS"/>
    <property type="match status" value="1"/>
</dbReference>
<dbReference type="GO" id="GO:0000155">
    <property type="term" value="F:phosphorelay sensor kinase activity"/>
    <property type="evidence" value="ECO:0007669"/>
    <property type="project" value="InterPro"/>
</dbReference>
<dbReference type="PROSITE" id="PS50110">
    <property type="entry name" value="RESPONSE_REGULATORY"/>
    <property type="match status" value="1"/>
</dbReference>
<dbReference type="SMART" id="SM00388">
    <property type="entry name" value="HisKA"/>
    <property type="match status" value="1"/>
</dbReference>
<dbReference type="Pfam" id="PF08447">
    <property type="entry name" value="PAS_3"/>
    <property type="match status" value="1"/>
</dbReference>
<dbReference type="PROSITE" id="PS50112">
    <property type="entry name" value="PAS"/>
    <property type="match status" value="1"/>
</dbReference>
<dbReference type="InterPro" id="IPR005467">
    <property type="entry name" value="His_kinase_dom"/>
</dbReference>
<comment type="caution">
    <text evidence="12">The sequence shown here is derived from an EMBL/GenBank/DDBJ whole genome shotgun (WGS) entry which is preliminary data.</text>
</comment>
<dbReference type="PANTHER" id="PTHR43047:SF72">
    <property type="entry name" value="OSMOSENSING HISTIDINE PROTEIN KINASE SLN1"/>
    <property type="match status" value="1"/>
</dbReference>
<gene>
    <name evidence="12" type="ORF">DB31_3950</name>
</gene>
<dbReference type="InterPro" id="IPR000700">
    <property type="entry name" value="PAS-assoc_C"/>
</dbReference>
<evidence type="ECO:0000259" key="8">
    <source>
        <dbReference type="PROSITE" id="PS50109"/>
    </source>
</evidence>
<sequence length="543" mass="61437">MEGSTNTSQYTSQSEPLTTSILLVDDHPSNLIALEAILEPLGQRLVRASSGREALRHLLREDFAVILLDVQMPDLSGFETARLVRQRQRSRYTPIIFLTAHSREESDLVHGYEHGAVDYVVKPFNPDVLRWKVEVFVSLFLQQQRLQRQEAALWELERRMLARQSEQRFRSLVDALPLFVWAMLPDGAITYTNRCWLEYAGLTPEQGRSWNAVDATLHPEDLPRAQAAWEHSHKTGQPSVVEYRIRRNRDGTYRWFMGRMLPELEEGMLTGWIVTATDIDDSRRAIEALQAANEAKDIFLTMAAHELRTPLQAARGFVYLARLKGSSGMGEGVERALQGLTRSVDRMARLVENLLDMSKLQRGELSLEKGKVDLRELLTEVAEHLQPFEGSWRIEVRVPEGLVLTGDRQRLEQVFTNLISNALRYSPDGGLITVEARKEGALFHVWVRDRGLGIPPDKLRLVFERFSQAHGTSYGGLGLGLSIARGIVERHGGRIWAESTGQAGEGSTFHVVLPPEPRPPSNEEPRWNRQPSEERGEAVPVSP</sequence>
<dbReference type="CDD" id="cd00130">
    <property type="entry name" value="PAS"/>
    <property type="match status" value="1"/>
</dbReference>
<dbReference type="FunFam" id="3.30.565.10:FF:000006">
    <property type="entry name" value="Sensor histidine kinase WalK"/>
    <property type="match status" value="1"/>
</dbReference>
<evidence type="ECO:0000313" key="12">
    <source>
        <dbReference type="EMBL" id="KFE62516.1"/>
    </source>
</evidence>
<dbReference type="InterPro" id="IPR035965">
    <property type="entry name" value="PAS-like_dom_sf"/>
</dbReference>
<feature type="region of interest" description="Disordered" evidence="7">
    <location>
        <begin position="499"/>
        <end position="543"/>
    </location>
</feature>
<evidence type="ECO:0000313" key="13">
    <source>
        <dbReference type="Proteomes" id="UP000028725"/>
    </source>
</evidence>
<dbReference type="InterPro" id="IPR036097">
    <property type="entry name" value="HisK_dim/P_sf"/>
</dbReference>
<dbReference type="PATRIC" id="fig|394096.3.peg.7686"/>
<feature type="domain" description="PAC" evidence="11">
    <location>
        <begin position="239"/>
        <end position="291"/>
    </location>
</feature>
<dbReference type="Gene3D" id="3.40.50.2300">
    <property type="match status" value="1"/>
</dbReference>
<dbReference type="SUPFAM" id="SSF55785">
    <property type="entry name" value="PYP-like sensor domain (PAS domain)"/>
    <property type="match status" value="1"/>
</dbReference>
<evidence type="ECO:0000256" key="5">
    <source>
        <dbReference type="ARBA" id="ARBA00022777"/>
    </source>
</evidence>
<dbReference type="InterPro" id="IPR003661">
    <property type="entry name" value="HisK_dim/P_dom"/>
</dbReference>
<dbReference type="STRING" id="394096.DB31_3950"/>
<dbReference type="InterPro" id="IPR013655">
    <property type="entry name" value="PAS_fold_3"/>
</dbReference>
<protein>
    <recommendedName>
        <fullName evidence="2">histidine kinase</fullName>
        <ecNumber evidence="2">2.7.13.3</ecNumber>
    </recommendedName>
</protein>
<name>A0A085W4A3_9BACT</name>
<dbReference type="SMART" id="SM00448">
    <property type="entry name" value="REC"/>
    <property type="match status" value="1"/>
</dbReference>
<dbReference type="Pfam" id="PF02518">
    <property type="entry name" value="HATPase_c"/>
    <property type="match status" value="1"/>
</dbReference>
<evidence type="ECO:0000256" key="3">
    <source>
        <dbReference type="ARBA" id="ARBA00022553"/>
    </source>
</evidence>
<dbReference type="SUPFAM" id="SSF47384">
    <property type="entry name" value="Homodimeric domain of signal transducing histidine kinase"/>
    <property type="match status" value="1"/>
</dbReference>
<dbReference type="SUPFAM" id="SSF52172">
    <property type="entry name" value="CheY-like"/>
    <property type="match status" value="1"/>
</dbReference>
<dbReference type="InterPro" id="IPR003594">
    <property type="entry name" value="HATPase_dom"/>
</dbReference>
<dbReference type="InterPro" id="IPR001789">
    <property type="entry name" value="Sig_transdc_resp-reg_receiver"/>
</dbReference>
<dbReference type="InterPro" id="IPR036890">
    <property type="entry name" value="HATPase_C_sf"/>
</dbReference>
<evidence type="ECO:0000256" key="2">
    <source>
        <dbReference type="ARBA" id="ARBA00012438"/>
    </source>
</evidence>
<dbReference type="Proteomes" id="UP000028725">
    <property type="component" value="Unassembled WGS sequence"/>
</dbReference>
<evidence type="ECO:0000256" key="4">
    <source>
        <dbReference type="ARBA" id="ARBA00022679"/>
    </source>
</evidence>
<dbReference type="Pfam" id="PF00072">
    <property type="entry name" value="Response_reg"/>
    <property type="match status" value="1"/>
</dbReference>
<feature type="domain" description="Response regulatory" evidence="9">
    <location>
        <begin position="20"/>
        <end position="137"/>
    </location>
</feature>
<dbReference type="EMBL" id="JMCB01000021">
    <property type="protein sequence ID" value="KFE62516.1"/>
    <property type="molecule type" value="Genomic_DNA"/>
</dbReference>
<dbReference type="Gene3D" id="3.30.565.10">
    <property type="entry name" value="Histidine kinase-like ATPase, C-terminal domain"/>
    <property type="match status" value="1"/>
</dbReference>
<proteinExistence type="predicted"/>
<feature type="compositionally biased region" description="Basic and acidic residues" evidence="7">
    <location>
        <begin position="521"/>
        <end position="537"/>
    </location>
</feature>
<dbReference type="NCBIfam" id="NF041880">
    <property type="entry name" value="EPS_EpsF"/>
    <property type="match status" value="1"/>
</dbReference>
<reference evidence="12 13" key="1">
    <citation type="submission" date="2014-04" db="EMBL/GenBank/DDBJ databases">
        <title>Genome assembly of Hyalangium minutum DSM 14724.</title>
        <authorList>
            <person name="Sharma G."/>
            <person name="Subramanian S."/>
        </authorList>
    </citation>
    <scope>NUCLEOTIDE SEQUENCE [LARGE SCALE GENOMIC DNA]</scope>
    <source>
        <strain evidence="12 13">DSM 14724</strain>
    </source>
</reference>
<organism evidence="12 13">
    <name type="scientific">Hyalangium minutum</name>
    <dbReference type="NCBI Taxonomy" id="394096"/>
    <lineage>
        <taxon>Bacteria</taxon>
        <taxon>Pseudomonadati</taxon>
        <taxon>Myxococcota</taxon>
        <taxon>Myxococcia</taxon>
        <taxon>Myxococcales</taxon>
        <taxon>Cystobacterineae</taxon>
        <taxon>Archangiaceae</taxon>
        <taxon>Hyalangium</taxon>
    </lineage>
</organism>
<feature type="domain" description="PAS" evidence="10">
    <location>
        <begin position="165"/>
        <end position="236"/>
    </location>
</feature>
<feature type="modified residue" description="4-aspartylphosphate" evidence="6">
    <location>
        <position position="69"/>
    </location>
</feature>
<dbReference type="NCBIfam" id="TIGR00229">
    <property type="entry name" value="sensory_box"/>
    <property type="match status" value="1"/>
</dbReference>
<keyword evidence="5" id="KW-0418">Kinase</keyword>
<dbReference type="SUPFAM" id="SSF55874">
    <property type="entry name" value="ATPase domain of HSP90 chaperone/DNA topoisomerase II/histidine kinase"/>
    <property type="match status" value="1"/>
</dbReference>
<keyword evidence="13" id="KW-1185">Reference proteome</keyword>
<dbReference type="InterPro" id="IPR004358">
    <property type="entry name" value="Sig_transdc_His_kin-like_C"/>
</dbReference>